<feature type="binding site" evidence="4">
    <location>
        <begin position="7"/>
        <end position="14"/>
    </location>
    <ligand>
        <name>ATP</name>
        <dbReference type="ChEBI" id="CHEBI:30616"/>
    </ligand>
</feature>
<dbReference type="SUPFAM" id="SSF52540">
    <property type="entry name" value="P-loop containing nucleoside triphosphate hydrolases"/>
    <property type="match status" value="1"/>
</dbReference>
<keyword evidence="3 4" id="KW-0067">ATP-binding</keyword>
<dbReference type="GO" id="GO:0017111">
    <property type="term" value="F:ribonucleoside triphosphate phosphatase activity"/>
    <property type="evidence" value="ECO:0007669"/>
    <property type="project" value="UniProtKB-UniRule"/>
</dbReference>
<dbReference type="InterPro" id="IPR004948">
    <property type="entry name" value="Nuc-triphosphatase_THEP1"/>
</dbReference>
<dbReference type="EMBL" id="QMQV01000059">
    <property type="protein sequence ID" value="RLE48781.1"/>
    <property type="molecule type" value="Genomic_DNA"/>
</dbReference>
<evidence type="ECO:0000256" key="4">
    <source>
        <dbReference type="HAMAP-Rule" id="MF_00796"/>
    </source>
</evidence>
<evidence type="ECO:0000256" key="3">
    <source>
        <dbReference type="ARBA" id="ARBA00022840"/>
    </source>
</evidence>
<dbReference type="Gene3D" id="3.40.50.300">
    <property type="entry name" value="P-loop containing nucleotide triphosphate hydrolases"/>
    <property type="match status" value="1"/>
</dbReference>
<name>A0A497EPB2_9CREN</name>
<keyword evidence="2 4" id="KW-0378">Hydrolase</keyword>
<dbReference type="EMBL" id="QMQX01000031">
    <property type="protein sequence ID" value="RLE52881.1"/>
    <property type="molecule type" value="Genomic_DNA"/>
</dbReference>
<dbReference type="HAMAP" id="MF_00796">
    <property type="entry name" value="NTPase_1"/>
    <property type="match status" value="1"/>
</dbReference>
<dbReference type="NCBIfam" id="NF010248">
    <property type="entry name" value="PRK13695.1"/>
    <property type="match status" value="1"/>
</dbReference>
<dbReference type="EC" id="3.6.1.15" evidence="4"/>
<comment type="similarity">
    <text evidence="4">Belongs to the THEP1 NTPase family.</text>
</comment>
<evidence type="ECO:0000256" key="1">
    <source>
        <dbReference type="ARBA" id="ARBA00022741"/>
    </source>
</evidence>
<dbReference type="PANTHER" id="PTHR43146">
    <property type="entry name" value="CANCER-RELATED NUCLEOSIDE-TRIPHOSPHATASE"/>
    <property type="match status" value="1"/>
</dbReference>
<dbReference type="InterPro" id="IPR027417">
    <property type="entry name" value="P-loop_NTPase"/>
</dbReference>
<evidence type="ECO:0000313" key="7">
    <source>
        <dbReference type="Proteomes" id="UP000272051"/>
    </source>
</evidence>
<proteinExistence type="inferred from homology"/>
<dbReference type="Proteomes" id="UP000278475">
    <property type="component" value="Unassembled WGS sequence"/>
</dbReference>
<comment type="caution">
    <text evidence="5">The sequence shown here is derived from an EMBL/GenBank/DDBJ whole genome shotgun (WGS) entry which is preliminary data.</text>
</comment>
<evidence type="ECO:0000313" key="6">
    <source>
        <dbReference type="EMBL" id="RLE52881.1"/>
    </source>
</evidence>
<dbReference type="Pfam" id="PF03266">
    <property type="entry name" value="NTPase_1"/>
    <property type="match status" value="1"/>
</dbReference>
<sequence length="172" mass="19361">MKVLITGKPGIGKTTVFMKAIEKLKQMGFKVGGMMCPEVRTGFEREGFKVIDLESKKEGWLASKKFKVGPRIGRYIVNVHDLENIGVEAVRKALSEADIVAVDEVGPMELKSKAFEKIIDDLLNSEKKALIVVHWKLKDVYAQKAFGKATVFEVTLENREYLPEVVVEHVIR</sequence>
<evidence type="ECO:0000313" key="8">
    <source>
        <dbReference type="Proteomes" id="UP000278475"/>
    </source>
</evidence>
<accession>A0A497EPB2</accession>
<evidence type="ECO:0000313" key="5">
    <source>
        <dbReference type="EMBL" id="RLE48781.1"/>
    </source>
</evidence>
<comment type="catalytic activity">
    <reaction evidence="4">
        <text>a ribonucleoside 5'-triphosphate + H2O = a ribonucleoside 5'-diphosphate + phosphate + H(+)</text>
        <dbReference type="Rhea" id="RHEA:23680"/>
        <dbReference type="ChEBI" id="CHEBI:15377"/>
        <dbReference type="ChEBI" id="CHEBI:15378"/>
        <dbReference type="ChEBI" id="CHEBI:43474"/>
        <dbReference type="ChEBI" id="CHEBI:57930"/>
        <dbReference type="ChEBI" id="CHEBI:61557"/>
        <dbReference type="EC" id="3.6.1.15"/>
    </reaction>
</comment>
<reference evidence="7 8" key="1">
    <citation type="submission" date="2018-06" db="EMBL/GenBank/DDBJ databases">
        <title>Extensive metabolic versatility and redundancy in microbially diverse, dynamic hydrothermal sediments.</title>
        <authorList>
            <person name="Dombrowski N."/>
            <person name="Teske A."/>
            <person name="Baker B.J."/>
        </authorList>
    </citation>
    <scope>NUCLEOTIDE SEQUENCE [LARGE SCALE GENOMIC DNA]</scope>
    <source>
        <strain evidence="6">B34_G17</strain>
        <strain evidence="5">B66_G16</strain>
    </source>
</reference>
<feature type="binding site" evidence="4">
    <location>
        <begin position="99"/>
        <end position="106"/>
    </location>
    <ligand>
        <name>ATP</name>
        <dbReference type="ChEBI" id="CHEBI:30616"/>
    </ligand>
</feature>
<dbReference type="GO" id="GO:0005524">
    <property type="term" value="F:ATP binding"/>
    <property type="evidence" value="ECO:0007669"/>
    <property type="project" value="UniProtKB-UniRule"/>
</dbReference>
<dbReference type="CDD" id="cd19482">
    <property type="entry name" value="RecA-like_Thep1"/>
    <property type="match status" value="1"/>
</dbReference>
<dbReference type="Proteomes" id="UP000272051">
    <property type="component" value="Unassembled WGS sequence"/>
</dbReference>
<protein>
    <recommendedName>
        <fullName evidence="4">Nucleoside-triphosphatase DRJ31_06495</fullName>
        <shortName evidence="4">NTPase</shortName>
        <ecNumber evidence="4">3.6.1.15</ecNumber>
    </recommendedName>
    <alternativeName>
        <fullName evidence="4">Nucleoside triphosphate phosphohydrolase</fullName>
    </alternativeName>
</protein>
<comment type="function">
    <text evidence="4">Has nucleotide phosphatase activity towards ATP, GTP, CTP, TTP and UTP. May hydrolyze nucleoside diphosphates with lower efficiency.</text>
</comment>
<dbReference type="AlphaFoldDB" id="A0A497EPB2"/>
<dbReference type="PANTHER" id="PTHR43146:SF1">
    <property type="entry name" value="CANCER-RELATED NUCLEOSIDE-TRIPHOSPHATASE"/>
    <property type="match status" value="1"/>
</dbReference>
<evidence type="ECO:0000256" key="2">
    <source>
        <dbReference type="ARBA" id="ARBA00022801"/>
    </source>
</evidence>
<keyword evidence="1 4" id="KW-0547">Nucleotide-binding</keyword>
<gene>
    <name evidence="5" type="ORF">DRJ31_06495</name>
    <name evidence="6" type="ORF">DRJ33_02545</name>
</gene>
<organism evidence="5 8">
    <name type="scientific">Thermoproteota archaeon</name>
    <dbReference type="NCBI Taxonomy" id="2056631"/>
    <lineage>
        <taxon>Archaea</taxon>
        <taxon>Thermoproteota</taxon>
    </lineage>
</organism>